<organism evidence="8 9">
    <name type="scientific">Bradyrhizobium macuxiense</name>
    <dbReference type="NCBI Taxonomy" id="1755647"/>
    <lineage>
        <taxon>Bacteria</taxon>
        <taxon>Pseudomonadati</taxon>
        <taxon>Pseudomonadota</taxon>
        <taxon>Alphaproteobacteria</taxon>
        <taxon>Hyphomicrobiales</taxon>
        <taxon>Nitrobacteraceae</taxon>
        <taxon>Bradyrhizobium</taxon>
    </lineage>
</organism>
<dbReference type="PANTHER" id="PTHR43814">
    <property type="entry name" value="ARGININOSUCCINATE LYASE"/>
    <property type="match status" value="1"/>
</dbReference>
<evidence type="ECO:0000256" key="2">
    <source>
        <dbReference type="ARBA" id="ARBA00004941"/>
    </source>
</evidence>
<feature type="signal peptide" evidence="6">
    <location>
        <begin position="1"/>
        <end position="21"/>
    </location>
</feature>
<dbReference type="RefSeq" id="WP_066508423.1">
    <property type="nucleotide sequence ID" value="NZ_LNCU01000073.1"/>
</dbReference>
<dbReference type="Gene3D" id="1.10.40.30">
    <property type="entry name" value="Fumarase/aspartase (C-terminal domain)"/>
    <property type="match status" value="1"/>
</dbReference>
<dbReference type="SUPFAM" id="SSF48557">
    <property type="entry name" value="L-aspartase-like"/>
    <property type="match status" value="1"/>
</dbReference>
<dbReference type="PANTHER" id="PTHR43814:SF1">
    <property type="entry name" value="ARGININOSUCCINATE LYASE"/>
    <property type="match status" value="1"/>
</dbReference>
<gene>
    <name evidence="8" type="ORF">AS156_07340</name>
</gene>
<comment type="catalytic activity">
    <reaction evidence="1">
        <text>2-(N(omega)-L-arginino)succinate = fumarate + L-arginine</text>
        <dbReference type="Rhea" id="RHEA:24020"/>
        <dbReference type="ChEBI" id="CHEBI:29806"/>
        <dbReference type="ChEBI" id="CHEBI:32682"/>
        <dbReference type="ChEBI" id="CHEBI:57472"/>
        <dbReference type="EC" id="4.3.2.1"/>
    </reaction>
</comment>
<feature type="domain" description="Fumarate lyase N-terminal" evidence="7">
    <location>
        <begin position="122"/>
        <end position="332"/>
    </location>
</feature>
<dbReference type="Gene3D" id="1.20.200.10">
    <property type="entry name" value="Fumarase/aspartase (Central domain)"/>
    <property type="match status" value="1"/>
</dbReference>
<keyword evidence="4" id="KW-0028">Amino-acid biosynthesis</keyword>
<keyword evidence="6" id="KW-0732">Signal</keyword>
<feature type="chain" id="PRO_5007137144" description="argininosuccinate lyase" evidence="6">
    <location>
        <begin position="22"/>
        <end position="535"/>
    </location>
</feature>
<dbReference type="Proteomes" id="UP000057737">
    <property type="component" value="Unassembled WGS sequence"/>
</dbReference>
<dbReference type="AlphaFoldDB" id="A0A109JS36"/>
<dbReference type="Gene3D" id="1.10.275.10">
    <property type="entry name" value="Fumarase/aspartase (N-terminal domain)"/>
    <property type="match status" value="1"/>
</dbReference>
<evidence type="ECO:0000256" key="3">
    <source>
        <dbReference type="ARBA" id="ARBA00012338"/>
    </source>
</evidence>
<evidence type="ECO:0000313" key="9">
    <source>
        <dbReference type="Proteomes" id="UP000057737"/>
    </source>
</evidence>
<evidence type="ECO:0000259" key="7">
    <source>
        <dbReference type="Pfam" id="PF00206"/>
    </source>
</evidence>
<dbReference type="Pfam" id="PF00206">
    <property type="entry name" value="Lyase_1"/>
    <property type="match status" value="1"/>
</dbReference>
<dbReference type="InterPro" id="IPR000362">
    <property type="entry name" value="Fumarate_lyase_fam"/>
</dbReference>
<dbReference type="GO" id="GO:0004056">
    <property type="term" value="F:argininosuccinate lyase activity"/>
    <property type="evidence" value="ECO:0007669"/>
    <property type="project" value="UniProtKB-EC"/>
</dbReference>
<dbReference type="PRINTS" id="PR00149">
    <property type="entry name" value="FUMRATELYASE"/>
</dbReference>
<evidence type="ECO:0000256" key="5">
    <source>
        <dbReference type="ARBA" id="ARBA00023239"/>
    </source>
</evidence>
<name>A0A109JS36_9BRAD</name>
<keyword evidence="9" id="KW-1185">Reference proteome</keyword>
<dbReference type="PRINTS" id="PR00145">
    <property type="entry name" value="ARGSUCLYASE"/>
</dbReference>
<dbReference type="InterPro" id="IPR009049">
    <property type="entry name" value="Argininosuccinate_lyase"/>
</dbReference>
<dbReference type="InterPro" id="IPR024083">
    <property type="entry name" value="Fumarase/histidase_N"/>
</dbReference>
<dbReference type="GO" id="GO:0042450">
    <property type="term" value="P:L-arginine biosynthetic process via ornithine"/>
    <property type="evidence" value="ECO:0007669"/>
    <property type="project" value="InterPro"/>
</dbReference>
<dbReference type="OrthoDB" id="9769623at2"/>
<dbReference type="EMBL" id="LNCU01000073">
    <property type="protein sequence ID" value="KWV54046.1"/>
    <property type="molecule type" value="Genomic_DNA"/>
</dbReference>
<accession>A0A109JS36</accession>
<evidence type="ECO:0000313" key="8">
    <source>
        <dbReference type="EMBL" id="KWV54046.1"/>
    </source>
</evidence>
<dbReference type="InterPro" id="IPR008948">
    <property type="entry name" value="L-Aspartase-like"/>
</dbReference>
<reference evidence="8 9" key="1">
    <citation type="submission" date="2015-11" db="EMBL/GenBank/DDBJ databases">
        <title>Draft Genome Sequence of the Strain BR 10303 (Bradyrhizobium sp.) isolated from nodules of Centrolobium paraense.</title>
        <authorList>
            <person name="Zelli J.E."/>
            <person name="Simoes-Araujo J.L."/>
            <person name="Barauna A.C."/>
            <person name="Silva K."/>
        </authorList>
    </citation>
    <scope>NUCLEOTIDE SEQUENCE [LARGE SCALE GENOMIC DNA]</scope>
    <source>
        <strain evidence="8 9">BR 10303</strain>
    </source>
</reference>
<proteinExistence type="predicted"/>
<evidence type="ECO:0000256" key="1">
    <source>
        <dbReference type="ARBA" id="ARBA00000985"/>
    </source>
</evidence>
<comment type="caution">
    <text evidence="8">The sequence shown here is derived from an EMBL/GenBank/DDBJ whole genome shotgun (WGS) entry which is preliminary data.</text>
</comment>
<sequence>MKYFACIAGGVSLLIASTALAADTGQLPCKTTQECNENAAKVGANAPSGTLPSTSKSDAAEDQFYWLNKINKASTVMLMEEGIFPKDVGQLIAKGVEYTISQAKQPDGKRPSDVLQIEKIMTDKVGEEASVIHAGRSRQDMYATYRAAKLRNQTLDFAEALLGLRARLLAKAADNLDTLMPGYTNGVQAVPITYGHYLLAYEESLERDQQRISDAWRRLNLSPMGVGVMSGSIWPLNRARLAQLLGFDGIVENSMDANQVIPFDNQLEATAIANSAAIRVGVMMQDLHTQYAEVRPWLLLQEGSTYTSSAMPQKRNPGLIMQARIAASDVVGLSDAVSIRAHNVTSGMVDYKFEFEDLGLFPRAIKMVNAADRVFDAIMVDKARAKEELESDWTSTMNLAELLLQTHQIPFRVGHGFASQMVSYARPLNLTPKTIPFNTVTDLFAKTLAKFNMPAQAFPMSEAEFREVMSPEWIVTHTKGVGGPQPAETGRMLKEAERRLDADKAWLAGQRDKLAKADAALDRAFAALLPQDKAQ</sequence>
<dbReference type="GO" id="GO:0005829">
    <property type="term" value="C:cytosol"/>
    <property type="evidence" value="ECO:0007669"/>
    <property type="project" value="TreeGrafter"/>
</dbReference>
<protein>
    <recommendedName>
        <fullName evidence="3">argininosuccinate lyase</fullName>
        <ecNumber evidence="3">4.3.2.1</ecNumber>
    </recommendedName>
</protein>
<evidence type="ECO:0000256" key="6">
    <source>
        <dbReference type="SAM" id="SignalP"/>
    </source>
</evidence>
<dbReference type="UniPathway" id="UPA00068">
    <property type="reaction ID" value="UER00114"/>
</dbReference>
<keyword evidence="5 8" id="KW-0456">Lyase</keyword>
<dbReference type="EC" id="4.3.2.1" evidence="3"/>
<evidence type="ECO:0000256" key="4">
    <source>
        <dbReference type="ARBA" id="ARBA00022571"/>
    </source>
</evidence>
<dbReference type="InterPro" id="IPR022761">
    <property type="entry name" value="Fumarate_lyase_N"/>
</dbReference>
<keyword evidence="4" id="KW-0055">Arginine biosynthesis</keyword>
<comment type="pathway">
    <text evidence="2">Amino-acid biosynthesis; L-arginine biosynthesis; L-arginine from L-ornithine and carbamoyl phosphate: step 3/3.</text>
</comment>